<evidence type="ECO:0000259" key="1">
    <source>
        <dbReference type="PROSITE" id="PS50943"/>
    </source>
</evidence>
<dbReference type="PROSITE" id="PS50943">
    <property type="entry name" value="HTH_CROC1"/>
    <property type="match status" value="1"/>
</dbReference>
<proteinExistence type="predicted"/>
<sequence length="92" mass="10633">MKYKTLAQVHEEAMKDPAYREAWDAEEELERLQQTLKSWRVEAGLTSAQVAERMGIKPPTVSQMENNATRMTYETLLRYAHACGVSFKLQQI</sequence>
<protein>
    <submittedName>
        <fullName evidence="2">Helix-turn-helix protein</fullName>
    </submittedName>
</protein>
<dbReference type="Proteomes" id="UP000295530">
    <property type="component" value="Unassembled WGS sequence"/>
</dbReference>
<dbReference type="CDD" id="cd00093">
    <property type="entry name" value="HTH_XRE"/>
    <property type="match status" value="1"/>
</dbReference>
<dbReference type="InterPro" id="IPR001387">
    <property type="entry name" value="Cro/C1-type_HTH"/>
</dbReference>
<dbReference type="RefSeq" id="WP_133462217.1">
    <property type="nucleotide sequence ID" value="NZ_SNVX01000021.1"/>
</dbReference>
<name>A0A4R6DY78_SCAGO</name>
<dbReference type="EMBL" id="SNVX01000021">
    <property type="protein sequence ID" value="TDN50287.1"/>
    <property type="molecule type" value="Genomic_DNA"/>
</dbReference>
<dbReference type="AlphaFoldDB" id="A0A4R6DY78"/>
<evidence type="ECO:0000313" key="2">
    <source>
        <dbReference type="EMBL" id="TDN50287.1"/>
    </source>
</evidence>
<gene>
    <name evidence="2" type="ORF">EC847_12130</name>
</gene>
<dbReference type="InterPro" id="IPR010982">
    <property type="entry name" value="Lambda_DNA-bd_dom_sf"/>
</dbReference>
<evidence type="ECO:0000313" key="3">
    <source>
        <dbReference type="Proteomes" id="UP000295530"/>
    </source>
</evidence>
<accession>A0A4R6DY78</accession>
<dbReference type="Gene3D" id="1.10.260.40">
    <property type="entry name" value="lambda repressor-like DNA-binding domains"/>
    <property type="match status" value="1"/>
</dbReference>
<keyword evidence="3" id="KW-1185">Reference proteome</keyword>
<feature type="domain" description="HTH cro/C1-type" evidence="1">
    <location>
        <begin position="36"/>
        <end position="90"/>
    </location>
</feature>
<comment type="caution">
    <text evidence="2">The sequence shown here is derived from an EMBL/GenBank/DDBJ whole genome shotgun (WGS) entry which is preliminary data.</text>
</comment>
<reference evidence="2 3" key="1">
    <citation type="submission" date="2019-03" db="EMBL/GenBank/DDBJ databases">
        <title>Genomic analyses of the natural microbiome of Caenorhabditis elegans.</title>
        <authorList>
            <person name="Samuel B."/>
        </authorList>
    </citation>
    <scope>NUCLEOTIDE SEQUENCE [LARGE SCALE GENOMIC DNA]</scope>
    <source>
        <strain evidence="2 3">BIGb0156</strain>
    </source>
</reference>
<dbReference type="Pfam" id="PF01381">
    <property type="entry name" value="HTH_3"/>
    <property type="match status" value="1"/>
</dbReference>
<dbReference type="GO" id="GO:0003677">
    <property type="term" value="F:DNA binding"/>
    <property type="evidence" value="ECO:0007669"/>
    <property type="project" value="InterPro"/>
</dbReference>
<organism evidence="2 3">
    <name type="scientific">Scandinavium goeteborgense</name>
    <dbReference type="NCBI Taxonomy" id="1851514"/>
    <lineage>
        <taxon>Bacteria</taxon>
        <taxon>Pseudomonadati</taxon>
        <taxon>Pseudomonadota</taxon>
        <taxon>Gammaproteobacteria</taxon>
        <taxon>Enterobacterales</taxon>
        <taxon>Enterobacteriaceae</taxon>
        <taxon>Scandinavium</taxon>
    </lineage>
</organism>
<dbReference type="SMART" id="SM00530">
    <property type="entry name" value="HTH_XRE"/>
    <property type="match status" value="1"/>
</dbReference>
<dbReference type="SUPFAM" id="SSF47413">
    <property type="entry name" value="lambda repressor-like DNA-binding domains"/>
    <property type="match status" value="1"/>
</dbReference>
<dbReference type="OrthoDB" id="7065101at2"/>